<keyword evidence="3" id="KW-1185">Reference proteome</keyword>
<reference evidence="2 3" key="1">
    <citation type="submission" date="2012-05" db="EMBL/GenBank/DDBJ databases">
        <authorList>
            <person name="Harkins D.M."/>
            <person name="Madupu R."/>
            <person name="Durkin A.S."/>
            <person name="Torralba M."/>
            <person name="Methe B."/>
            <person name="Sutton G.G."/>
            <person name="Nelson K.E."/>
        </authorList>
    </citation>
    <scope>NUCLEOTIDE SEQUENCE [LARGE SCALE GENOMIC DNA]</scope>
    <source>
        <strain evidence="2 3">F0489</strain>
    </source>
</reference>
<protein>
    <submittedName>
        <fullName evidence="2">Uncharacterized protein</fullName>
    </submittedName>
</protein>
<evidence type="ECO:0000256" key="1">
    <source>
        <dbReference type="SAM" id="Coils"/>
    </source>
</evidence>
<evidence type="ECO:0000313" key="2">
    <source>
        <dbReference type="EMBL" id="EJF46570.1"/>
    </source>
</evidence>
<name>J1HKS4_9ACTO</name>
<sequence>MTTSLLTSTTTPDTDLDLDLDLDLNAATDTNDPRITAEVEQVIDRLEALASEQENLQAQLAVLRDERDRLILRGLAYGMSSSELATRARLTGARVRAIADAAASSSARERVATAVTRLLSHNPALCTTYGALANAVGIGSAKGVASSLASNPDVSGRAGARVLLLRWAAPTLGGYVIPSTEPAWQTQGEDTATRLECLQEEGLVTRVTTPEGPAWVVPFEKVCADHTRLSQIIAA</sequence>
<evidence type="ECO:0000313" key="3">
    <source>
        <dbReference type="Proteomes" id="UP000002941"/>
    </source>
</evidence>
<organism evidence="2 3">
    <name type="scientific">Actinomyces massiliensis F0489</name>
    <dbReference type="NCBI Taxonomy" id="1125718"/>
    <lineage>
        <taxon>Bacteria</taxon>
        <taxon>Bacillati</taxon>
        <taxon>Actinomycetota</taxon>
        <taxon>Actinomycetes</taxon>
        <taxon>Actinomycetales</taxon>
        <taxon>Actinomycetaceae</taxon>
        <taxon>Actinomyces</taxon>
    </lineage>
</organism>
<proteinExistence type="predicted"/>
<gene>
    <name evidence="2" type="ORF">HMPREF1318_2116</name>
</gene>
<dbReference type="RefSeq" id="WP_008730516.1">
    <property type="nucleotide sequence ID" value="NZ_AKFT01000056.1"/>
</dbReference>
<dbReference type="EMBL" id="AKFT01000056">
    <property type="protein sequence ID" value="EJF46570.1"/>
    <property type="molecule type" value="Genomic_DNA"/>
</dbReference>
<dbReference type="AlphaFoldDB" id="J1HKS4"/>
<feature type="coiled-coil region" evidence="1">
    <location>
        <begin position="36"/>
        <end position="73"/>
    </location>
</feature>
<comment type="caution">
    <text evidence="2">The sequence shown here is derived from an EMBL/GenBank/DDBJ whole genome shotgun (WGS) entry which is preliminary data.</text>
</comment>
<dbReference type="eggNOG" id="ENOG5031Z9I">
    <property type="taxonomic scope" value="Bacteria"/>
</dbReference>
<dbReference type="OrthoDB" id="3251787at2"/>
<keyword evidence="1" id="KW-0175">Coiled coil</keyword>
<dbReference type="Proteomes" id="UP000002941">
    <property type="component" value="Unassembled WGS sequence"/>
</dbReference>
<dbReference type="PATRIC" id="fig|1125718.3.peg.809"/>
<accession>J1HKS4</accession>